<dbReference type="RefSeq" id="WP_182459521.1">
    <property type="nucleotide sequence ID" value="NZ_CP059732.1"/>
</dbReference>
<gene>
    <name evidence="1" type="ORF">H3H32_30505</name>
</gene>
<name>A0A7G5GTL8_9BACT</name>
<accession>A0A7G5GTL8</accession>
<sequence length="145" mass="16081">MKKQLLFCAFVGTMTACQRETDIQPASATLATEVAGTYRTNVYLDPSRVAVPTEQMPYTELKAESDSSVTLVYNTKYLTPTSQAIQHVRLSRQADLIQLLVADSSIGTLQTDRVFTNDGMEKQGKLLRINVQTDSKTRLNFSGVK</sequence>
<dbReference type="PROSITE" id="PS51257">
    <property type="entry name" value="PROKAR_LIPOPROTEIN"/>
    <property type="match status" value="1"/>
</dbReference>
<dbReference type="EMBL" id="CP059732">
    <property type="protein sequence ID" value="QMW02210.1"/>
    <property type="molecule type" value="Genomic_DNA"/>
</dbReference>
<evidence type="ECO:0000313" key="2">
    <source>
        <dbReference type="Proteomes" id="UP000515369"/>
    </source>
</evidence>
<protein>
    <submittedName>
        <fullName evidence="1">Uncharacterized protein</fullName>
    </submittedName>
</protein>
<dbReference type="KEGG" id="sfol:H3H32_30505"/>
<organism evidence="1 2">
    <name type="scientific">Spirosoma foliorum</name>
    <dbReference type="NCBI Taxonomy" id="2710596"/>
    <lineage>
        <taxon>Bacteria</taxon>
        <taxon>Pseudomonadati</taxon>
        <taxon>Bacteroidota</taxon>
        <taxon>Cytophagia</taxon>
        <taxon>Cytophagales</taxon>
        <taxon>Cytophagaceae</taxon>
        <taxon>Spirosoma</taxon>
    </lineage>
</organism>
<dbReference type="Proteomes" id="UP000515369">
    <property type="component" value="Chromosome"/>
</dbReference>
<reference evidence="1 2" key="1">
    <citation type="submission" date="2020-07" db="EMBL/GenBank/DDBJ databases">
        <title>Spirosoma foliorum sp. nov., isolated from the leaves on the Nejang mountain Korea, Republic of.</title>
        <authorList>
            <person name="Ho H."/>
            <person name="Lee Y.-J."/>
            <person name="Nurcahyanto D.-A."/>
            <person name="Kim S.-G."/>
        </authorList>
    </citation>
    <scope>NUCLEOTIDE SEQUENCE [LARGE SCALE GENOMIC DNA]</scope>
    <source>
        <strain evidence="1 2">PL0136</strain>
    </source>
</reference>
<proteinExistence type="predicted"/>
<dbReference type="AlphaFoldDB" id="A0A7G5GTL8"/>
<evidence type="ECO:0000313" key="1">
    <source>
        <dbReference type="EMBL" id="QMW02210.1"/>
    </source>
</evidence>
<keyword evidence="2" id="KW-1185">Reference proteome</keyword>